<dbReference type="PANTHER" id="PTHR21255:SF65">
    <property type="entry name" value="TCTEX1 DOMAIN-CONTAINING PROTEIN 2"/>
    <property type="match status" value="1"/>
</dbReference>
<protein>
    <submittedName>
        <fullName evidence="2">TC1D1-like protein</fullName>
    </submittedName>
</protein>
<keyword evidence="3" id="KW-1185">Reference proteome</keyword>
<sequence length="298" mass="33674">MFGQSRVKKNNIYKITPEEKIYLSCPKVKNNEFASNLSDNLTVKELGFNRHKIAVNVMMGQAADQRMEVKSRCVLDDKNDNSICVTFSHDDLFTDTHDVGSMPASCPSVLKNQRLSYEKSVTEYNGKCDTKVNEVASSSNGALLRRRSTFQGMAQSLTGVLKLRRMTRISNAFEQKPIIKYENTFKTGPDSDKKFSQTRVQQLANEVLERELEGESYCPNTAGRLACNVANVIKNEVKQLNMPRYKIICQVIITDTKDQAMEAASKFLWDQNTDNHVCATFANAHLSAYAIVYAVYFE</sequence>
<proteinExistence type="inferred from homology"/>
<organism evidence="2 3">
    <name type="scientific">Mya arenaria</name>
    <name type="common">Soft-shell clam</name>
    <dbReference type="NCBI Taxonomy" id="6604"/>
    <lineage>
        <taxon>Eukaryota</taxon>
        <taxon>Metazoa</taxon>
        <taxon>Spiralia</taxon>
        <taxon>Lophotrochozoa</taxon>
        <taxon>Mollusca</taxon>
        <taxon>Bivalvia</taxon>
        <taxon>Autobranchia</taxon>
        <taxon>Heteroconchia</taxon>
        <taxon>Euheterodonta</taxon>
        <taxon>Imparidentia</taxon>
        <taxon>Neoheterodontei</taxon>
        <taxon>Myida</taxon>
        <taxon>Myoidea</taxon>
        <taxon>Myidae</taxon>
        <taxon>Mya</taxon>
    </lineage>
</organism>
<dbReference type="InterPro" id="IPR038586">
    <property type="entry name" value="Tctex-1-like_sf"/>
</dbReference>
<dbReference type="Proteomes" id="UP001164746">
    <property type="component" value="Chromosome 3"/>
</dbReference>
<gene>
    <name evidence="2" type="ORF">MAR_024744</name>
</gene>
<evidence type="ECO:0000313" key="3">
    <source>
        <dbReference type="Proteomes" id="UP001164746"/>
    </source>
</evidence>
<dbReference type="EMBL" id="CP111014">
    <property type="protein sequence ID" value="WAR00372.1"/>
    <property type="molecule type" value="Genomic_DNA"/>
</dbReference>
<evidence type="ECO:0000256" key="1">
    <source>
        <dbReference type="ARBA" id="ARBA00005361"/>
    </source>
</evidence>
<dbReference type="PANTHER" id="PTHR21255">
    <property type="entry name" value="T-COMPLEX-ASSOCIATED-TESTIS-EXPRESSED 1/ DYNEIN LIGHT CHAIN"/>
    <property type="match status" value="1"/>
</dbReference>
<dbReference type="InterPro" id="IPR005334">
    <property type="entry name" value="Tctex-1-like"/>
</dbReference>
<reference evidence="2" key="1">
    <citation type="submission" date="2022-11" db="EMBL/GenBank/DDBJ databases">
        <title>Centuries of genome instability and evolution in soft-shell clam transmissible cancer (bioRxiv).</title>
        <authorList>
            <person name="Hart S.F.M."/>
            <person name="Yonemitsu M.A."/>
            <person name="Giersch R.M."/>
            <person name="Beal B.F."/>
            <person name="Arriagada G."/>
            <person name="Davis B.W."/>
            <person name="Ostrander E.A."/>
            <person name="Goff S.P."/>
            <person name="Metzger M.J."/>
        </authorList>
    </citation>
    <scope>NUCLEOTIDE SEQUENCE</scope>
    <source>
        <strain evidence="2">MELC-2E11</strain>
        <tissue evidence="2">Siphon/mantle</tissue>
    </source>
</reference>
<accession>A0ABY7DUU7</accession>
<dbReference type="CDD" id="cd21451">
    <property type="entry name" value="DLC-like_TCTEX1D"/>
    <property type="match status" value="2"/>
</dbReference>
<evidence type="ECO:0000313" key="2">
    <source>
        <dbReference type="EMBL" id="WAR00372.1"/>
    </source>
</evidence>
<name>A0ABY7DUU7_MYAAR</name>
<dbReference type="Pfam" id="PF03645">
    <property type="entry name" value="Tctex-1"/>
    <property type="match status" value="2"/>
</dbReference>
<comment type="similarity">
    <text evidence="1">Belongs to the dynein light chain Tctex-type family.</text>
</comment>
<dbReference type="Gene3D" id="3.30.1140.40">
    <property type="entry name" value="Tctex-1"/>
    <property type="match status" value="2"/>
</dbReference>